<keyword evidence="5" id="KW-0812">Transmembrane</keyword>
<keyword evidence="7" id="KW-0430">Lectin</keyword>
<evidence type="ECO:0000313" key="16">
    <source>
        <dbReference type="EMBL" id="KAF3969893.1"/>
    </source>
</evidence>
<feature type="domain" description="Protein kinase" evidence="15">
    <location>
        <begin position="171"/>
        <end position="406"/>
    </location>
</feature>
<evidence type="ECO:0000256" key="3">
    <source>
        <dbReference type="ARBA" id="ARBA00008536"/>
    </source>
</evidence>
<feature type="chain" id="PRO_5035287347" description="Protein kinase domain-containing protein" evidence="14">
    <location>
        <begin position="18"/>
        <end position="406"/>
    </location>
</feature>
<dbReference type="InterPro" id="IPR001220">
    <property type="entry name" value="Legume_lectin_dom"/>
</dbReference>
<dbReference type="Gene3D" id="1.10.510.10">
    <property type="entry name" value="Transferase(Phosphotransferase) domain 1"/>
    <property type="match status" value="2"/>
</dbReference>
<dbReference type="PANTHER" id="PTHR27007">
    <property type="match status" value="1"/>
</dbReference>
<sequence length="406" mass="44499">MFPLFFFVLLLHPTTTAYSVQFKKTYFDPNDTDILYLGDAVASNGAVEMTRVDIQARVGWVIYAKKVPLWDSNTGKLTDFSTRFSFTIGTVGSGTSDFGDGLAFFLAPAGFDNIAPNTAGGGLGLFNDTTVRSHQNHIVLVEFDLMVNKEWDPLFTHVGINNNSIGSAISTHWNTSFHSGDTADVWIIYNATTKNLSISCTYQNTTNTQENTSLSYEIDLMKVLPERVTVGFSAATGGNKKKTAEIVNVTSIHEDLEKGAGPRRFSYRDLVLATNNFSNDRKLGQGGFGAVYKGYLTDLDMPVVVKKISRLGDFGLAQLMDHELGPRTTRLAGTLGYLAPEYITTCRASKESNVYSFGVVSLGIAIGRRSSNLMGSNSDIGLVEWIWSLYGRGDLLSAVDRKFVKI</sequence>
<evidence type="ECO:0000256" key="4">
    <source>
        <dbReference type="ARBA" id="ARBA00010217"/>
    </source>
</evidence>
<evidence type="ECO:0000256" key="9">
    <source>
        <dbReference type="ARBA" id="ARBA00022840"/>
    </source>
</evidence>
<organism evidence="16 17">
    <name type="scientific">Castanea mollissima</name>
    <name type="common">Chinese chestnut</name>
    <dbReference type="NCBI Taxonomy" id="60419"/>
    <lineage>
        <taxon>Eukaryota</taxon>
        <taxon>Viridiplantae</taxon>
        <taxon>Streptophyta</taxon>
        <taxon>Embryophyta</taxon>
        <taxon>Tracheophyta</taxon>
        <taxon>Spermatophyta</taxon>
        <taxon>Magnoliopsida</taxon>
        <taxon>eudicotyledons</taxon>
        <taxon>Gunneridae</taxon>
        <taxon>Pentapetalae</taxon>
        <taxon>rosids</taxon>
        <taxon>fabids</taxon>
        <taxon>Fagales</taxon>
        <taxon>Fagaceae</taxon>
        <taxon>Castanea</taxon>
    </lineage>
</organism>
<keyword evidence="6 14" id="KW-0732">Signal</keyword>
<dbReference type="PROSITE" id="PS00308">
    <property type="entry name" value="LECTIN_LEGUME_ALPHA"/>
    <property type="match status" value="1"/>
</dbReference>
<evidence type="ECO:0000256" key="14">
    <source>
        <dbReference type="SAM" id="SignalP"/>
    </source>
</evidence>
<evidence type="ECO:0000256" key="5">
    <source>
        <dbReference type="ARBA" id="ARBA00022692"/>
    </source>
</evidence>
<comment type="similarity">
    <text evidence="4">In the C-terminal section; belongs to the protein kinase superfamily. Ser/Thr protein kinase family.</text>
</comment>
<comment type="similarity">
    <text evidence="2">Belongs to the leguminous lectin family.</text>
</comment>
<dbReference type="GO" id="GO:0005524">
    <property type="term" value="F:ATP binding"/>
    <property type="evidence" value="ECO:0007669"/>
    <property type="project" value="UniProtKB-UniRule"/>
</dbReference>
<dbReference type="GO" id="GO:0004672">
    <property type="term" value="F:protein kinase activity"/>
    <property type="evidence" value="ECO:0007669"/>
    <property type="project" value="InterPro"/>
</dbReference>
<keyword evidence="17" id="KW-1185">Reference proteome</keyword>
<dbReference type="SUPFAM" id="SSF49899">
    <property type="entry name" value="Concanavalin A-like lectins/glucanases"/>
    <property type="match status" value="1"/>
</dbReference>
<evidence type="ECO:0000256" key="1">
    <source>
        <dbReference type="ARBA" id="ARBA00004479"/>
    </source>
</evidence>
<evidence type="ECO:0000256" key="13">
    <source>
        <dbReference type="PROSITE-ProRule" id="PRU10141"/>
    </source>
</evidence>
<dbReference type="Proteomes" id="UP000737018">
    <property type="component" value="Unassembled WGS sequence"/>
</dbReference>
<dbReference type="InterPro" id="IPR050528">
    <property type="entry name" value="L-type_Lectin-RKs"/>
</dbReference>
<keyword evidence="12" id="KW-0675">Receptor</keyword>
<dbReference type="PROSITE" id="PS00107">
    <property type="entry name" value="PROTEIN_KINASE_ATP"/>
    <property type="match status" value="1"/>
</dbReference>
<dbReference type="InterPro" id="IPR011009">
    <property type="entry name" value="Kinase-like_dom_sf"/>
</dbReference>
<dbReference type="InterPro" id="IPR000719">
    <property type="entry name" value="Prot_kinase_dom"/>
</dbReference>
<keyword evidence="10" id="KW-1133">Transmembrane helix</keyword>
<feature type="signal peptide" evidence="14">
    <location>
        <begin position="1"/>
        <end position="17"/>
    </location>
</feature>
<comment type="caution">
    <text evidence="16">The sequence shown here is derived from an EMBL/GenBank/DDBJ whole genome shotgun (WGS) entry which is preliminary data.</text>
</comment>
<evidence type="ECO:0000256" key="8">
    <source>
        <dbReference type="ARBA" id="ARBA00022741"/>
    </source>
</evidence>
<dbReference type="InterPro" id="IPR000985">
    <property type="entry name" value="Lectin_LegA_CS"/>
</dbReference>
<feature type="binding site" evidence="13">
    <location>
        <position position="307"/>
    </location>
    <ligand>
        <name>ATP</name>
        <dbReference type="ChEBI" id="CHEBI:30616"/>
    </ligand>
</feature>
<dbReference type="Gene3D" id="2.60.120.200">
    <property type="match status" value="1"/>
</dbReference>
<protein>
    <recommendedName>
        <fullName evidence="15">Protein kinase domain-containing protein</fullName>
    </recommendedName>
</protein>
<evidence type="ECO:0000256" key="7">
    <source>
        <dbReference type="ARBA" id="ARBA00022734"/>
    </source>
</evidence>
<dbReference type="Pfam" id="PF00069">
    <property type="entry name" value="Pkinase"/>
    <property type="match status" value="1"/>
</dbReference>
<evidence type="ECO:0000256" key="12">
    <source>
        <dbReference type="ARBA" id="ARBA00023170"/>
    </source>
</evidence>
<dbReference type="AlphaFoldDB" id="A0A8J4RVM6"/>
<comment type="subcellular location">
    <subcellularLocation>
        <location evidence="1">Membrane</location>
        <topology evidence="1">Single-pass type I membrane protein</topology>
    </subcellularLocation>
</comment>
<name>A0A8J4RVM6_9ROSI</name>
<dbReference type="OrthoDB" id="4062651at2759"/>
<dbReference type="EMBL" id="JRKL02000596">
    <property type="protein sequence ID" value="KAF3969893.1"/>
    <property type="molecule type" value="Genomic_DNA"/>
</dbReference>
<dbReference type="InterPro" id="IPR013320">
    <property type="entry name" value="ConA-like_dom_sf"/>
</dbReference>
<accession>A0A8J4RVM6</accession>
<dbReference type="GO" id="GO:0016020">
    <property type="term" value="C:membrane"/>
    <property type="evidence" value="ECO:0007669"/>
    <property type="project" value="UniProtKB-SubCell"/>
</dbReference>
<proteinExistence type="inferred from homology"/>
<reference evidence="16" key="1">
    <citation type="submission" date="2020-03" db="EMBL/GenBank/DDBJ databases">
        <title>Castanea mollissima Vanexum genome sequencing.</title>
        <authorList>
            <person name="Staton M."/>
        </authorList>
    </citation>
    <scope>NUCLEOTIDE SEQUENCE</scope>
    <source>
        <tissue evidence="16">Leaf</tissue>
    </source>
</reference>
<dbReference type="CDD" id="cd06899">
    <property type="entry name" value="lectin_legume_LecRK_Arcelin_ConA"/>
    <property type="match status" value="1"/>
</dbReference>
<evidence type="ECO:0000256" key="2">
    <source>
        <dbReference type="ARBA" id="ARBA00007606"/>
    </source>
</evidence>
<keyword evidence="11" id="KW-0472">Membrane</keyword>
<evidence type="ECO:0000256" key="11">
    <source>
        <dbReference type="ARBA" id="ARBA00023136"/>
    </source>
</evidence>
<dbReference type="PROSITE" id="PS50011">
    <property type="entry name" value="PROTEIN_KINASE_DOM"/>
    <property type="match status" value="1"/>
</dbReference>
<evidence type="ECO:0000259" key="15">
    <source>
        <dbReference type="PROSITE" id="PS50011"/>
    </source>
</evidence>
<evidence type="ECO:0000256" key="6">
    <source>
        <dbReference type="ARBA" id="ARBA00022729"/>
    </source>
</evidence>
<keyword evidence="8 13" id="KW-0547">Nucleotide-binding</keyword>
<gene>
    <name evidence="16" type="ORF">CMV_006352</name>
</gene>
<keyword evidence="9 13" id="KW-0067">ATP-binding</keyword>
<dbReference type="Pfam" id="PF00139">
    <property type="entry name" value="Lectin_legB"/>
    <property type="match status" value="1"/>
</dbReference>
<dbReference type="SUPFAM" id="SSF56112">
    <property type="entry name" value="Protein kinase-like (PK-like)"/>
    <property type="match status" value="1"/>
</dbReference>
<comment type="similarity">
    <text evidence="3">In the N-terminal section; belongs to the leguminous lectin family.</text>
</comment>
<evidence type="ECO:0000313" key="17">
    <source>
        <dbReference type="Proteomes" id="UP000737018"/>
    </source>
</evidence>
<dbReference type="InterPro" id="IPR017441">
    <property type="entry name" value="Protein_kinase_ATP_BS"/>
</dbReference>
<evidence type="ECO:0000256" key="10">
    <source>
        <dbReference type="ARBA" id="ARBA00022989"/>
    </source>
</evidence>
<dbReference type="GO" id="GO:0030246">
    <property type="term" value="F:carbohydrate binding"/>
    <property type="evidence" value="ECO:0007669"/>
    <property type="project" value="UniProtKB-KW"/>
</dbReference>